<protein>
    <submittedName>
        <fullName evidence="2">Uncharacterized protein</fullName>
    </submittedName>
</protein>
<name>A0AAI9V5E0_9PEZI</name>
<dbReference type="AlphaFoldDB" id="A0AAI9V5E0"/>
<feature type="transmembrane region" description="Helical" evidence="1">
    <location>
        <begin position="75"/>
        <end position="95"/>
    </location>
</feature>
<keyword evidence="1" id="KW-1133">Transmembrane helix</keyword>
<keyword evidence="3" id="KW-1185">Reference proteome</keyword>
<gene>
    <name evidence="2" type="ORF">CMEL01_01437</name>
</gene>
<proteinExistence type="predicted"/>
<reference evidence="2 3" key="1">
    <citation type="submission" date="2016-10" db="EMBL/GenBank/DDBJ databases">
        <title>The genome sequence of Colletotrichum fioriniae PJ7.</title>
        <authorList>
            <person name="Baroncelli R."/>
        </authorList>
    </citation>
    <scope>NUCLEOTIDE SEQUENCE [LARGE SCALE GENOMIC DNA]</scope>
    <source>
        <strain evidence="2">Col 31</strain>
    </source>
</reference>
<sequence>MDYQTPSFSFLRELVPVGVVAAPIHASKSTSAVHPPFDTLPSSIPAAASRVRPKRREKRPTCAADLLVSCHTPRAMIIVALAALFLTLPMSTFLLRASASAVSDTFYMLSEGPYLDVTDMREAIQEEGG</sequence>
<evidence type="ECO:0000256" key="1">
    <source>
        <dbReference type="SAM" id="Phobius"/>
    </source>
</evidence>
<keyword evidence="1" id="KW-0812">Transmembrane</keyword>
<evidence type="ECO:0000313" key="3">
    <source>
        <dbReference type="Proteomes" id="UP001239795"/>
    </source>
</evidence>
<accession>A0AAI9V5E0</accession>
<organism evidence="2 3">
    <name type="scientific">Colletotrichum melonis</name>
    <dbReference type="NCBI Taxonomy" id="1209925"/>
    <lineage>
        <taxon>Eukaryota</taxon>
        <taxon>Fungi</taxon>
        <taxon>Dikarya</taxon>
        <taxon>Ascomycota</taxon>
        <taxon>Pezizomycotina</taxon>
        <taxon>Sordariomycetes</taxon>
        <taxon>Hypocreomycetidae</taxon>
        <taxon>Glomerellales</taxon>
        <taxon>Glomerellaceae</taxon>
        <taxon>Colletotrichum</taxon>
        <taxon>Colletotrichum acutatum species complex</taxon>
    </lineage>
</organism>
<keyword evidence="1" id="KW-0472">Membrane</keyword>
<dbReference type="EMBL" id="MLGG01000001">
    <property type="protein sequence ID" value="KAK1469670.1"/>
    <property type="molecule type" value="Genomic_DNA"/>
</dbReference>
<evidence type="ECO:0000313" key="2">
    <source>
        <dbReference type="EMBL" id="KAK1469670.1"/>
    </source>
</evidence>
<dbReference type="Proteomes" id="UP001239795">
    <property type="component" value="Unassembled WGS sequence"/>
</dbReference>
<comment type="caution">
    <text evidence="2">The sequence shown here is derived from an EMBL/GenBank/DDBJ whole genome shotgun (WGS) entry which is preliminary data.</text>
</comment>